<evidence type="ECO:0000259" key="1">
    <source>
        <dbReference type="PROSITE" id="PS50006"/>
    </source>
</evidence>
<dbReference type="PANTHER" id="PTHR23308">
    <property type="entry name" value="NUCLEAR INHIBITOR OF PROTEIN PHOSPHATASE-1"/>
    <property type="match status" value="1"/>
</dbReference>
<sequence length="512" mass="56600">MEEEEAMTLKLIMEGGPLAGETLEFKPGRKVQIGRTVRGNTVSIKDAGISTHHFSIQFTDHSDEDNKTKSKKPGKWVITDLNSSNGTILNSEMIPPMVPTDLGDGDIVKIGEVTSIQVKVGEIVSDYAKNQVRRNPRRRGTVNTVGGVVRDQRRRGGAKANLDSIDENSELRLEFVGELGKTLEENKKRRGLPRKARVFENEVQQSEIKVEILEEMENVVPNEAKRGRQVKTRSSNNKIRVDEVENNGDMDQVAPTEAKSGCQVSSCRSGSSKVENLGSGLMIGGLPENEMQESEIGVAMEGKVDNVMVEVKLEKRVSTRRTRSSKKQEAMNLNVDGSHCREFTNLVPTEGKKTGRGRRGKKNLQDEKIVSMENAVSNEKEVVEESNKGLVEECSMGPDKGKEAKHGLSNELLGVHVDVLEDEGDGELNLGEVGCERLATAPSMKGSSLGGKEVPNLETMTLGEWFDYLEVYLPKQIHVETEELILGMKQRAEQFHEFILHQKNGKGKLPMG</sequence>
<dbReference type="Pfam" id="PF00498">
    <property type="entry name" value="FHA"/>
    <property type="match status" value="1"/>
</dbReference>
<dbReference type="InterPro" id="IPR050923">
    <property type="entry name" value="Cell_Proc_Reg/RNA_Proc"/>
</dbReference>
<reference evidence="2 4" key="1">
    <citation type="submission" date="2024-02" db="EMBL/GenBank/DDBJ databases">
        <authorList>
            <person name="Vignale AGUSTIN F."/>
            <person name="Sosa J E."/>
            <person name="Modenutti C."/>
        </authorList>
    </citation>
    <scope>NUCLEOTIDE SEQUENCE [LARGE SCALE GENOMIC DNA]</scope>
</reference>
<feature type="domain" description="FHA" evidence="1">
    <location>
        <begin position="31"/>
        <end position="94"/>
    </location>
</feature>
<name>A0ABC8T7R0_9AQUA</name>
<dbReference type="Gene3D" id="2.60.200.20">
    <property type="match status" value="1"/>
</dbReference>
<keyword evidence="4" id="KW-1185">Reference proteome</keyword>
<dbReference type="EMBL" id="CAUOFW020004391">
    <property type="protein sequence ID" value="CAK9165439.1"/>
    <property type="molecule type" value="Genomic_DNA"/>
</dbReference>
<proteinExistence type="predicted"/>
<accession>A0ABC8T7R0</accession>
<comment type="caution">
    <text evidence="2">The sequence shown here is derived from an EMBL/GenBank/DDBJ whole genome shotgun (WGS) entry which is preliminary data.</text>
</comment>
<evidence type="ECO:0000313" key="3">
    <source>
        <dbReference type="EMBL" id="CAK9168108.1"/>
    </source>
</evidence>
<organism evidence="2 4">
    <name type="scientific">Ilex paraguariensis</name>
    <name type="common">yerba mate</name>
    <dbReference type="NCBI Taxonomy" id="185542"/>
    <lineage>
        <taxon>Eukaryota</taxon>
        <taxon>Viridiplantae</taxon>
        <taxon>Streptophyta</taxon>
        <taxon>Embryophyta</taxon>
        <taxon>Tracheophyta</taxon>
        <taxon>Spermatophyta</taxon>
        <taxon>Magnoliopsida</taxon>
        <taxon>eudicotyledons</taxon>
        <taxon>Gunneridae</taxon>
        <taxon>Pentapetalae</taxon>
        <taxon>asterids</taxon>
        <taxon>campanulids</taxon>
        <taxon>Aquifoliales</taxon>
        <taxon>Aquifoliaceae</taxon>
        <taxon>Ilex</taxon>
    </lineage>
</organism>
<evidence type="ECO:0000313" key="4">
    <source>
        <dbReference type="Proteomes" id="UP001642360"/>
    </source>
</evidence>
<dbReference type="InterPro" id="IPR000253">
    <property type="entry name" value="FHA_dom"/>
</dbReference>
<dbReference type="EMBL" id="CAUOFW020005004">
    <property type="protein sequence ID" value="CAK9168108.1"/>
    <property type="molecule type" value="Genomic_DNA"/>
</dbReference>
<protein>
    <recommendedName>
        <fullName evidence="1">FHA domain-containing protein</fullName>
    </recommendedName>
</protein>
<dbReference type="SUPFAM" id="SSF49879">
    <property type="entry name" value="SMAD/FHA domain"/>
    <property type="match status" value="1"/>
</dbReference>
<dbReference type="PROSITE" id="PS50006">
    <property type="entry name" value="FHA_DOMAIN"/>
    <property type="match status" value="1"/>
</dbReference>
<dbReference type="InterPro" id="IPR008984">
    <property type="entry name" value="SMAD_FHA_dom_sf"/>
</dbReference>
<evidence type="ECO:0000313" key="2">
    <source>
        <dbReference type="EMBL" id="CAK9165439.1"/>
    </source>
</evidence>
<dbReference type="AlphaFoldDB" id="A0ABC8T7R0"/>
<dbReference type="SMART" id="SM00240">
    <property type="entry name" value="FHA"/>
    <property type="match status" value="1"/>
</dbReference>
<dbReference type="Proteomes" id="UP001642360">
    <property type="component" value="Unassembled WGS sequence"/>
</dbReference>
<gene>
    <name evidence="2" type="ORF">ILEXP_LOCUS34608</name>
    <name evidence="3" type="ORF">ILEXP_LOCUS37440</name>
</gene>